<accession>A0A5Q4YW49</accession>
<dbReference type="KEGG" id="pdio:PDMSB3_1691.1"/>
<dbReference type="Proteomes" id="UP000325811">
    <property type="component" value="Chromosome II"/>
</dbReference>
<evidence type="ECO:0000313" key="1">
    <source>
        <dbReference type="EMBL" id="VVD32975.1"/>
    </source>
</evidence>
<dbReference type="AlphaFoldDB" id="A0A5Q4YW49"/>
<proteinExistence type="predicted"/>
<reference evidence="1 2" key="1">
    <citation type="submission" date="2019-08" db="EMBL/GenBank/DDBJ databases">
        <authorList>
            <person name="Herpell B J."/>
        </authorList>
    </citation>
    <scope>NUCLEOTIDE SEQUENCE [LARGE SCALE GENOMIC DNA]</scope>
    <source>
        <strain evidence="2">Msb3</strain>
    </source>
</reference>
<organism evidence="1 2">
    <name type="scientific">Paraburkholderia dioscoreae</name>
    <dbReference type="NCBI Taxonomy" id="2604047"/>
    <lineage>
        <taxon>Bacteria</taxon>
        <taxon>Pseudomonadati</taxon>
        <taxon>Pseudomonadota</taxon>
        <taxon>Betaproteobacteria</taxon>
        <taxon>Burkholderiales</taxon>
        <taxon>Burkholderiaceae</taxon>
        <taxon>Paraburkholderia</taxon>
    </lineage>
</organism>
<gene>
    <name evidence="1" type="ORF">PDMSB3_1691</name>
</gene>
<dbReference type="EMBL" id="LR699554">
    <property type="protein sequence ID" value="VVD32975.1"/>
    <property type="molecule type" value="Genomic_DNA"/>
</dbReference>
<evidence type="ECO:0000313" key="2">
    <source>
        <dbReference type="Proteomes" id="UP000325811"/>
    </source>
</evidence>
<protein>
    <submittedName>
        <fullName evidence="1">Uncharacterized protein</fullName>
    </submittedName>
</protein>
<sequence length="102" mass="11219">MDGKSIGSVVSRRVQIAIRIAMSAPPQSRNSAVVTNGSDPRIRKRQVRACMFRFAIHGSPLGINRNDPSRVRRQYLGSNIIGQAFSMESGPSPCRRQANPVQ</sequence>
<name>A0A5Q4YW49_9BURK</name>
<keyword evidence="2" id="KW-1185">Reference proteome</keyword>